<organism evidence="1 2">
    <name type="scientific">Thalassiosira oceanica</name>
    <name type="common">Marine diatom</name>
    <dbReference type="NCBI Taxonomy" id="159749"/>
    <lineage>
        <taxon>Eukaryota</taxon>
        <taxon>Sar</taxon>
        <taxon>Stramenopiles</taxon>
        <taxon>Ochrophyta</taxon>
        <taxon>Bacillariophyta</taxon>
        <taxon>Coscinodiscophyceae</taxon>
        <taxon>Thalassiosirophycidae</taxon>
        <taxon>Thalassiosirales</taxon>
        <taxon>Thalassiosiraceae</taxon>
        <taxon>Thalassiosira</taxon>
    </lineage>
</organism>
<gene>
    <name evidence="1" type="ORF">THAOC_37906</name>
</gene>
<proteinExistence type="predicted"/>
<evidence type="ECO:0000313" key="1">
    <source>
        <dbReference type="EMBL" id="EJK43631.1"/>
    </source>
</evidence>
<dbReference type="Proteomes" id="UP000266841">
    <property type="component" value="Unassembled WGS sequence"/>
</dbReference>
<evidence type="ECO:0000313" key="2">
    <source>
        <dbReference type="Proteomes" id="UP000266841"/>
    </source>
</evidence>
<reference evidence="1 2" key="1">
    <citation type="journal article" date="2012" name="Genome Biol.">
        <title>Genome and low-iron response of an oceanic diatom adapted to chronic iron limitation.</title>
        <authorList>
            <person name="Lommer M."/>
            <person name="Specht M."/>
            <person name="Roy A.S."/>
            <person name="Kraemer L."/>
            <person name="Andreson R."/>
            <person name="Gutowska M.A."/>
            <person name="Wolf J."/>
            <person name="Bergner S.V."/>
            <person name="Schilhabel M.B."/>
            <person name="Klostermeier U.C."/>
            <person name="Beiko R.G."/>
            <person name="Rosenstiel P."/>
            <person name="Hippler M."/>
            <person name="Laroche J."/>
        </authorList>
    </citation>
    <scope>NUCLEOTIDE SEQUENCE [LARGE SCALE GENOMIC DNA]</scope>
    <source>
        <strain evidence="1 2">CCMP1005</strain>
    </source>
</reference>
<dbReference type="AlphaFoldDB" id="K0R536"/>
<comment type="caution">
    <text evidence="1">The sequence shown here is derived from an EMBL/GenBank/DDBJ whole genome shotgun (WGS) entry which is preliminary data.</text>
</comment>
<sequence>MNNPSEMPKVVWLPGLLSPQSFLTAIYLGASFDVESSQTQIVKSEPKEMFSQMPVIPSTTYPQAASSNKVSPCLPFVEMVEVAPVHFLHHLAAYEWCQPHTRPKSPNWNGSNSQPHS</sequence>
<name>K0R536_THAOC</name>
<keyword evidence="2" id="KW-1185">Reference proteome</keyword>
<accession>K0R536</accession>
<dbReference type="EMBL" id="AGNL01050853">
    <property type="protein sequence ID" value="EJK43631.1"/>
    <property type="molecule type" value="Genomic_DNA"/>
</dbReference>
<protein>
    <submittedName>
        <fullName evidence="1">Uncharacterized protein</fullName>
    </submittedName>
</protein>